<evidence type="ECO:0000256" key="6">
    <source>
        <dbReference type="PROSITE-ProRule" id="PRU00221"/>
    </source>
</evidence>
<keyword evidence="2" id="KW-0479">Metal-binding</keyword>
<dbReference type="InterPro" id="IPR025941">
    <property type="entry name" value="Vps8_central_dom"/>
</dbReference>
<dbReference type="GO" id="GO:0005769">
    <property type="term" value="C:early endosome"/>
    <property type="evidence" value="ECO:0000318"/>
    <property type="project" value="GO_Central"/>
</dbReference>
<dbReference type="OMA" id="RCLISYK"/>
<dbReference type="InParanoid" id="W5N0E1"/>
<dbReference type="Gene3D" id="3.30.40.10">
    <property type="entry name" value="Zinc/RING finger domain, C3HC4 (zinc finger)"/>
    <property type="match status" value="1"/>
</dbReference>
<dbReference type="SUPFAM" id="SSF50978">
    <property type="entry name" value="WD40 repeat-like"/>
    <property type="match status" value="1"/>
</dbReference>
<evidence type="ECO:0000259" key="7">
    <source>
        <dbReference type="PROSITE" id="PS50089"/>
    </source>
</evidence>
<reference evidence="9" key="1">
    <citation type="submission" date="2011-12" db="EMBL/GenBank/DDBJ databases">
        <title>The Draft Genome of Lepisosteus oculatus.</title>
        <authorList>
            <consortium name="The Broad Institute Genome Assembly &amp; Analysis Group"/>
            <consortium name="Computational R&amp;D Group"/>
            <consortium name="and Sequencing Platform"/>
            <person name="Di Palma F."/>
            <person name="Alfoldi J."/>
            <person name="Johnson J."/>
            <person name="Berlin A."/>
            <person name="Gnerre S."/>
            <person name="Jaffe D."/>
            <person name="MacCallum I."/>
            <person name="Young S."/>
            <person name="Walker B.J."/>
            <person name="Lander E.S."/>
            <person name="Lindblad-Toh K."/>
        </authorList>
    </citation>
    <scope>NUCLEOTIDE SEQUENCE [LARGE SCALE GENOMIC DNA]</scope>
</reference>
<dbReference type="Gene3D" id="2.130.10.10">
    <property type="entry name" value="YVTN repeat-like/Quinoprotein amine dehydrogenase"/>
    <property type="match status" value="1"/>
</dbReference>
<dbReference type="InterPro" id="IPR045111">
    <property type="entry name" value="Vps41/Vps8"/>
</dbReference>
<dbReference type="SUPFAM" id="SSF57850">
    <property type="entry name" value="RING/U-box"/>
    <property type="match status" value="1"/>
</dbReference>
<evidence type="ECO:0000256" key="4">
    <source>
        <dbReference type="ARBA" id="ARBA00022833"/>
    </source>
</evidence>
<reference evidence="8" key="2">
    <citation type="submission" date="2025-08" db="UniProtKB">
        <authorList>
            <consortium name="Ensembl"/>
        </authorList>
    </citation>
    <scope>IDENTIFICATION</scope>
</reference>
<sequence length="1431" mass="159916">MSENEREVVPGSGLFLGISLPEAEELDDKEFNIPVVEIPPTLESILTEDSVIEDNLDPFLLDEFTLSTEETGQEDSSTQQTDDVVIAASQTKFLKKKSTVKTNCINSSDAVLRCVTLRGVSTQIVSAADRVAAGLPTAVAVCGIIAIGTSNGLLLIFDPGQVLKLCLGSTAIGAEKGPISALAINSNCTHVLCGFANGQILQWDLETGKLLRTIANANPLGNAVVNIKFTDDPSLAVWNDSAGSVFELHFKRSLGAKAHEVHCLFSSDKGKVYCVEPLNVGEPFTGHSVAQHSLVAMVSLRKVLIITLKPDLKVVYASPVVKTDAHCIPSLAWNFLWIQESVDPVLAFCQSSCMTMFHFSFQVKCTSETLSVVKIREIKLHFEIINFKWMNTQTLLLIDSVEKLHVLDRKSGKELQLLDLPDLQLVHTCSPSKDWAVGTDLTEASCQCLATTVNKITYQSVGSHGGETILLGVKSVRTVSLRTWAERLDSLVKQERHAEALALAWKFSEGSAKAVVGLPGGKQKKKAAVAKKVADILLDYLELCLRRCPEQGKLQVMEQHFKEMIPLCATCCFKFNRISSDLIFGEVYEKLNHNAVALGVLFECLEPHILSSKQNNIPPLVMKDMVGYYEEQGKVHVLDKLIPHLDIMTLDLHQIVNLSRTFKLCDSLIYVYNKGMNDYTTPIEEMTQIMSVALRSEKPVTDDIVSVGNTILVYISCCLTGREYPLGVVPETKVQDVKSKVFMCLTSVHSKDIDPVEDPYPFIRILLKYNTREFLNVLALTFEDLQQDKQAVEFHQRIIDILLQVMLESADFTPSQIGSLFTFLARQLAKAENSLFVNRRLFHQVLDFLCNPDDTTQHAERQQALLELLQAGGSAYFDESKLLSMAESVQFYQVCEFVFHEKRLYHRILACYLKDAARKDQVLSYIRQIAARADLTEKEKVLFQNELFCNIQELLELSPDQTSVLILRHYQDSVPIIIETLQEDSRLLFDFLHGVLNPRADPWPYKDSSLLNHKVHELYLDLLCQNHPEQALLFLKLSDSYRTEQAAEIVHKYKVYDSLAYLLESQGNTQAAFSVLFEDLKSSLNNLTQSATCAETSTGGEGSKSHSEESGLLSTAHTLVQNLIAFCQRASVTLDIKQRKELWFPILDFTMSPTLHLMSKPPLAFVRGIKDLTKEVLEAMTSYIPLMDILQKLMQDTVHTFNNYGEIRTLIFKMFDAYTYEKTLLETTRSLLSQDLHSSLCSLKITVSRGLTPAHKKCAVCSQPYSHGAAGSGVLVFSCGHVYHSACLQSSLREQEGWTEQWACFKCLSPNKRWTSITPGSVNQGSQVQTSAKQNKISTPMRSLIMKTLSALSNVFVTDHCFKMDPGQIEAADCFKRTFKNPSRISVLMELTRHTSASLDSFKPEADIFRQSGIFEQPDFKLQLAPPPLIE</sequence>
<dbReference type="GO" id="GO:0008270">
    <property type="term" value="F:zinc ion binding"/>
    <property type="evidence" value="ECO:0007669"/>
    <property type="project" value="UniProtKB-KW"/>
</dbReference>
<evidence type="ECO:0000256" key="1">
    <source>
        <dbReference type="ARBA" id="ARBA00009422"/>
    </source>
</evidence>
<dbReference type="SMART" id="SM00184">
    <property type="entry name" value="RING"/>
    <property type="match status" value="1"/>
</dbReference>
<dbReference type="Pfam" id="PF23410">
    <property type="entry name" value="Beta-prop_VPS8"/>
    <property type="match status" value="1"/>
</dbReference>
<keyword evidence="9" id="KW-1185">Reference proteome</keyword>
<dbReference type="EMBL" id="AHAT01017684">
    <property type="status" value="NOT_ANNOTATED_CDS"/>
    <property type="molecule type" value="Genomic_DNA"/>
</dbReference>
<dbReference type="Ensembl" id="ENSLOCT00000014129.1">
    <property type="protein sequence ID" value="ENSLOCP00000014100.1"/>
    <property type="gene ID" value="ENSLOCG00000011461.1"/>
</dbReference>
<dbReference type="Proteomes" id="UP000018468">
    <property type="component" value="Linkage group LG9"/>
</dbReference>
<reference evidence="8" key="3">
    <citation type="submission" date="2025-09" db="UniProtKB">
        <authorList>
            <consortium name="Ensembl"/>
        </authorList>
    </citation>
    <scope>IDENTIFICATION</scope>
</reference>
<evidence type="ECO:0000256" key="5">
    <source>
        <dbReference type="PROSITE-ProRule" id="PRU00175"/>
    </source>
</evidence>
<dbReference type="eggNOG" id="KOG2079">
    <property type="taxonomic scope" value="Eukaryota"/>
</dbReference>
<dbReference type="InterPro" id="IPR001680">
    <property type="entry name" value="WD40_rpt"/>
</dbReference>
<protein>
    <submittedName>
        <fullName evidence="8">Vacuolar protein sorting-associated protein 8 homolog</fullName>
    </submittedName>
</protein>
<dbReference type="GO" id="GO:0005770">
    <property type="term" value="C:late endosome"/>
    <property type="evidence" value="ECO:0000318"/>
    <property type="project" value="GO_Central"/>
</dbReference>
<evidence type="ECO:0000313" key="8">
    <source>
        <dbReference type="Ensembl" id="ENSLOCP00000014100.1"/>
    </source>
</evidence>
<dbReference type="EMBL" id="AHAT01017685">
    <property type="status" value="NOT_ANNOTATED_CDS"/>
    <property type="molecule type" value="Genomic_DNA"/>
</dbReference>
<comment type="similarity">
    <text evidence="1">Belongs to the VPS8 family.</text>
</comment>
<dbReference type="GO" id="GO:0030897">
    <property type="term" value="C:HOPS complex"/>
    <property type="evidence" value="ECO:0000318"/>
    <property type="project" value="GO_Central"/>
</dbReference>
<dbReference type="PANTHER" id="PTHR12616:SF8">
    <property type="entry name" value="VACUOLAR PROTEIN SORTING-ASSOCIATED PROTEIN 8 HOMOLOG"/>
    <property type="match status" value="1"/>
</dbReference>
<dbReference type="InterPro" id="IPR056939">
    <property type="entry name" value="Znf_RING_Vps8"/>
</dbReference>
<feature type="domain" description="RING-type" evidence="7">
    <location>
        <begin position="1258"/>
        <end position="1307"/>
    </location>
</feature>
<dbReference type="Pfam" id="PF12816">
    <property type="entry name" value="TPR_Vps8"/>
    <property type="match status" value="1"/>
</dbReference>
<dbReference type="PROSITE" id="PS50089">
    <property type="entry name" value="ZF_RING_2"/>
    <property type="match status" value="1"/>
</dbReference>
<dbReference type="GeneTree" id="ENSGT00390000010672"/>
<proteinExistence type="inferred from homology"/>
<name>W5N0E1_LEPOC</name>
<evidence type="ECO:0000256" key="3">
    <source>
        <dbReference type="ARBA" id="ARBA00022771"/>
    </source>
</evidence>
<accession>W5N0E1</accession>
<keyword evidence="4" id="KW-0862">Zinc</keyword>
<feature type="repeat" description="WD" evidence="6">
    <location>
        <begin position="172"/>
        <end position="213"/>
    </location>
</feature>
<dbReference type="PANTHER" id="PTHR12616">
    <property type="entry name" value="VACUOLAR PROTEIN SORTING VPS41"/>
    <property type="match status" value="1"/>
</dbReference>
<dbReference type="Pfam" id="PF23412">
    <property type="entry name" value="zf_RING_Vps8"/>
    <property type="match status" value="1"/>
</dbReference>
<dbReference type="STRING" id="7918.ENSLOCP00000014100"/>
<dbReference type="GO" id="GO:0006623">
    <property type="term" value="P:protein targeting to vacuole"/>
    <property type="evidence" value="ECO:0000318"/>
    <property type="project" value="GO_Central"/>
</dbReference>
<dbReference type="Pfam" id="PF25066">
    <property type="entry name" value="TPR_VPS8_2"/>
    <property type="match status" value="1"/>
</dbReference>
<evidence type="ECO:0000313" key="9">
    <source>
        <dbReference type="Proteomes" id="UP000018468"/>
    </source>
</evidence>
<dbReference type="InterPro" id="IPR001841">
    <property type="entry name" value="Znf_RING"/>
</dbReference>
<dbReference type="InterPro" id="IPR013083">
    <property type="entry name" value="Znf_RING/FYVE/PHD"/>
</dbReference>
<dbReference type="InterPro" id="IPR059070">
    <property type="entry name" value="TPR_VPS8_2"/>
</dbReference>
<dbReference type="Bgee" id="ENSLOCG00000011461">
    <property type="expression patterns" value="Expressed in intestine and 13 other cell types or tissues"/>
</dbReference>
<dbReference type="InterPro" id="IPR036322">
    <property type="entry name" value="WD40_repeat_dom_sf"/>
</dbReference>
<dbReference type="InterPro" id="IPR015943">
    <property type="entry name" value="WD40/YVTN_repeat-like_dom_sf"/>
</dbReference>
<keyword evidence="3 5" id="KW-0863">Zinc-finger</keyword>
<organism evidence="8 9">
    <name type="scientific">Lepisosteus oculatus</name>
    <name type="common">Spotted gar</name>
    <dbReference type="NCBI Taxonomy" id="7918"/>
    <lineage>
        <taxon>Eukaryota</taxon>
        <taxon>Metazoa</taxon>
        <taxon>Chordata</taxon>
        <taxon>Craniata</taxon>
        <taxon>Vertebrata</taxon>
        <taxon>Euteleostomi</taxon>
        <taxon>Actinopterygii</taxon>
        <taxon>Neopterygii</taxon>
        <taxon>Holostei</taxon>
        <taxon>Semionotiformes</taxon>
        <taxon>Lepisosteidae</taxon>
        <taxon>Lepisosteus</taxon>
    </lineage>
</organism>
<dbReference type="GO" id="GO:0034058">
    <property type="term" value="P:endosomal vesicle fusion"/>
    <property type="evidence" value="ECO:0000318"/>
    <property type="project" value="GO_Central"/>
</dbReference>
<dbReference type="PROSITE" id="PS50082">
    <property type="entry name" value="WD_REPEATS_2"/>
    <property type="match status" value="1"/>
</dbReference>
<evidence type="ECO:0000256" key="2">
    <source>
        <dbReference type="ARBA" id="ARBA00022723"/>
    </source>
</evidence>
<dbReference type="GO" id="GO:0033263">
    <property type="term" value="C:CORVET complex"/>
    <property type="evidence" value="ECO:0000318"/>
    <property type="project" value="GO_Central"/>
</dbReference>
<keyword evidence="6" id="KW-0853">WD repeat</keyword>